<accession>A0A158L307</accession>
<dbReference type="AlphaFoldDB" id="A0A158L307"/>
<dbReference type="Proteomes" id="UP000054925">
    <property type="component" value="Unassembled WGS sequence"/>
</dbReference>
<sequence length="93" mass="9650">MNDADRLFRGAIDGVALHAFLADAGGLILSLRHSMPCKSLAGRPKGTDVACAAQSDRVSGGFLHGQGDEPDHRAGLSGARLALRKGLTRDAGR</sequence>
<keyword evidence="2" id="KW-1185">Reference proteome</keyword>
<dbReference type="EMBL" id="FCOL02000333">
    <property type="protein sequence ID" value="SAL87409.1"/>
    <property type="molecule type" value="Genomic_DNA"/>
</dbReference>
<comment type="caution">
    <text evidence="1">The sequence shown here is derived from an EMBL/GenBank/DDBJ whole genome shotgun (WGS) entry which is preliminary data.</text>
</comment>
<name>A0A158L307_9BURK</name>
<proteinExistence type="predicted"/>
<organism evidence="1 2">
    <name type="scientific">Caballeronia terrestris</name>
    <dbReference type="NCBI Taxonomy" id="1226301"/>
    <lineage>
        <taxon>Bacteria</taxon>
        <taxon>Pseudomonadati</taxon>
        <taxon>Pseudomonadota</taxon>
        <taxon>Betaproteobacteria</taxon>
        <taxon>Burkholderiales</taxon>
        <taxon>Burkholderiaceae</taxon>
        <taxon>Caballeronia</taxon>
    </lineage>
</organism>
<evidence type="ECO:0000313" key="2">
    <source>
        <dbReference type="Proteomes" id="UP000054925"/>
    </source>
</evidence>
<evidence type="ECO:0000313" key="1">
    <source>
        <dbReference type="EMBL" id="SAL87409.1"/>
    </source>
</evidence>
<gene>
    <name evidence="1" type="ORF">AWB67_07405</name>
</gene>
<protein>
    <submittedName>
        <fullName evidence="1">Uncharacterized protein</fullName>
    </submittedName>
</protein>
<reference evidence="1" key="1">
    <citation type="submission" date="2016-01" db="EMBL/GenBank/DDBJ databases">
        <authorList>
            <person name="Peeters C."/>
        </authorList>
    </citation>
    <scope>NUCLEOTIDE SEQUENCE [LARGE SCALE GENOMIC DNA]</scope>
    <source>
        <strain evidence="1">LMG 22937</strain>
    </source>
</reference>